<sequence length="121" mass="13531">MSDILIVDDNEDIRELFTLILEDEDYSVVGVKSGEDAINLLERGEKFKLILMDVTLGTGMTGIETSRKIKSNPAWRDIPIIAITGLMCKNIENAVTSNECDAILNKPVDDDTLIEVVRRYT</sequence>
<dbReference type="GO" id="GO:0000160">
    <property type="term" value="P:phosphorelay signal transduction system"/>
    <property type="evidence" value="ECO:0007669"/>
    <property type="project" value="InterPro"/>
</dbReference>
<reference evidence="4" key="1">
    <citation type="submission" date="2016-05" db="EMBL/GenBank/DDBJ databases">
        <title>Microbial consortia oxidize butane by reversing methanogenesis.</title>
        <authorList>
            <person name="Laso-Perez R."/>
            <person name="Richter M."/>
            <person name="Wegener G."/>
            <person name="Musat F."/>
        </authorList>
    </citation>
    <scope>NUCLEOTIDE SEQUENCE [LARGE SCALE GENOMIC DNA]</scope>
    <source>
        <strain evidence="4">BOX2</strain>
    </source>
</reference>
<dbReference type="InterPro" id="IPR011006">
    <property type="entry name" value="CheY-like_superfamily"/>
</dbReference>
<evidence type="ECO:0000256" key="2">
    <source>
        <dbReference type="PROSITE-ProRule" id="PRU00169"/>
    </source>
</evidence>
<evidence type="ECO:0000259" key="3">
    <source>
        <dbReference type="PROSITE" id="PS50110"/>
    </source>
</evidence>
<feature type="modified residue" description="4-aspartylphosphate" evidence="2">
    <location>
        <position position="53"/>
    </location>
</feature>
<dbReference type="Gene3D" id="3.40.50.2300">
    <property type="match status" value="1"/>
</dbReference>
<feature type="domain" description="Response regulatory" evidence="3">
    <location>
        <begin position="3"/>
        <end position="121"/>
    </location>
</feature>
<dbReference type="SMART" id="SM00448">
    <property type="entry name" value="REC"/>
    <property type="match status" value="1"/>
</dbReference>
<dbReference type="SUPFAM" id="SSF52172">
    <property type="entry name" value="CheY-like"/>
    <property type="match status" value="1"/>
</dbReference>
<dbReference type="Pfam" id="PF00072">
    <property type="entry name" value="Response_reg"/>
    <property type="match status" value="1"/>
</dbReference>
<accession>A0A1F2PCJ3</accession>
<dbReference type="PROSITE" id="PS50110">
    <property type="entry name" value="RESPONSE_REGULATORY"/>
    <property type="match status" value="1"/>
</dbReference>
<evidence type="ECO:0000313" key="5">
    <source>
        <dbReference type="Proteomes" id="UP000186940"/>
    </source>
</evidence>
<gene>
    <name evidence="4" type="ORF">SCAL_000278</name>
</gene>
<dbReference type="AlphaFoldDB" id="A0A1F2PCJ3"/>
<dbReference type="EMBL" id="LYOS01000001">
    <property type="protein sequence ID" value="OFV68602.1"/>
    <property type="molecule type" value="Genomic_DNA"/>
</dbReference>
<dbReference type="STRING" id="1838285.SCAL_000278"/>
<proteinExistence type="predicted"/>
<keyword evidence="1 2" id="KW-0597">Phosphoprotein</keyword>
<evidence type="ECO:0000313" key="4">
    <source>
        <dbReference type="EMBL" id="OFV68602.1"/>
    </source>
</evidence>
<name>A0A1F2PCJ3_9EURY</name>
<dbReference type="InterPro" id="IPR001789">
    <property type="entry name" value="Sig_transdc_resp-reg_receiver"/>
</dbReference>
<keyword evidence="5" id="KW-1185">Reference proteome</keyword>
<dbReference type="Proteomes" id="UP000186940">
    <property type="component" value="Unassembled WGS sequence"/>
</dbReference>
<evidence type="ECO:0000256" key="1">
    <source>
        <dbReference type="ARBA" id="ARBA00022553"/>
    </source>
</evidence>
<dbReference type="PANTHER" id="PTHR44591">
    <property type="entry name" value="STRESS RESPONSE REGULATOR PROTEIN 1"/>
    <property type="match status" value="1"/>
</dbReference>
<protein>
    <submittedName>
        <fullName evidence="4">Signal transduction response regulator, receiver region domain protein</fullName>
    </submittedName>
</protein>
<dbReference type="InterPro" id="IPR050595">
    <property type="entry name" value="Bact_response_regulator"/>
</dbReference>
<comment type="caution">
    <text evidence="4">The sequence shown here is derived from an EMBL/GenBank/DDBJ whole genome shotgun (WGS) entry which is preliminary data.</text>
</comment>
<organism evidence="4 5">
    <name type="scientific">Candidatus Syntropharchaeum caldarium</name>
    <dbReference type="NCBI Taxonomy" id="1838285"/>
    <lineage>
        <taxon>Archaea</taxon>
        <taxon>Methanobacteriati</taxon>
        <taxon>Methanobacteriota</taxon>
        <taxon>Stenosarchaea group</taxon>
        <taxon>Methanomicrobia</taxon>
        <taxon>Methanosarcinales</taxon>
        <taxon>ANME-2 cluster</taxon>
        <taxon>Candidatus Syntropharchaeum</taxon>
    </lineage>
</organism>
<dbReference type="PANTHER" id="PTHR44591:SF3">
    <property type="entry name" value="RESPONSE REGULATORY DOMAIN-CONTAINING PROTEIN"/>
    <property type="match status" value="1"/>
</dbReference>